<dbReference type="GeneID" id="41597998"/>
<evidence type="ECO:0000313" key="1">
    <source>
        <dbReference type="EMBL" id="AIF84336.1"/>
    </source>
</evidence>
<reference evidence="1 2" key="1">
    <citation type="journal article" date="2014" name="PLoS ONE">
        <title>Genome Sequence of Candidatus Nitrososphaera evergladensis from Group I.1b Enriched from Everglades Soil Reveals Novel Genomic Features of the Ammonia-Oxidizing Archaea.</title>
        <authorList>
            <person name="Zhalnina K.V."/>
            <person name="Dias R."/>
            <person name="Leonard M.T."/>
            <person name="Dorr de Quadros P."/>
            <person name="Camargo F.A."/>
            <person name="Drew J.C."/>
            <person name="Farmerie W.G."/>
            <person name="Daroub S.H."/>
            <person name="Triplett E.W."/>
        </authorList>
    </citation>
    <scope>NUCLEOTIDE SEQUENCE [LARGE SCALE GENOMIC DNA]</scope>
    <source>
        <strain evidence="1 2">SR1</strain>
    </source>
</reference>
<evidence type="ECO:0008006" key="3">
    <source>
        <dbReference type="Google" id="ProtNLM"/>
    </source>
</evidence>
<evidence type="ECO:0000313" key="2">
    <source>
        <dbReference type="Proteomes" id="UP000028194"/>
    </source>
</evidence>
<dbReference type="STRING" id="1459636.NTE_02283"/>
<proteinExistence type="predicted"/>
<dbReference type="OrthoDB" id="10402at2157"/>
<organism evidence="1 2">
    <name type="scientific">Candidatus Nitrososphaera evergladensis SR1</name>
    <dbReference type="NCBI Taxonomy" id="1459636"/>
    <lineage>
        <taxon>Archaea</taxon>
        <taxon>Nitrososphaerota</taxon>
        <taxon>Nitrososphaeria</taxon>
        <taxon>Nitrososphaerales</taxon>
        <taxon>Nitrososphaeraceae</taxon>
        <taxon>Nitrososphaera</taxon>
    </lineage>
</organism>
<protein>
    <recommendedName>
        <fullName evidence="3">Mn2+-dependent serine/threonine protein kinase</fullName>
    </recommendedName>
</protein>
<gene>
    <name evidence="1" type="ORF">NTE_02283</name>
</gene>
<name>A0A075MS38_9ARCH</name>
<sequence>MYFVNWQRDISVEERDGRKVVVKRNKPTKGFHEYILLCTYTFISIFLAHPSAPPAPGDITRNEGPETRKTLERVGIPTPHLVSMTGKELVEEYVDGGDLYRSLAAGTRRSSLAQEAGRLTALAHTAGLVFTDNKAQNFLVQGESLLRTDLAFLQKSRSTFARSMDVGSFLASVVDLPNYREIEQAFYRGYRLQSGDNFPYLSLVIRNILATGFSADGRTALRNMMLDSSDVIG</sequence>
<dbReference type="HOGENOM" id="CLU_1145252_0_0_2"/>
<dbReference type="AlphaFoldDB" id="A0A075MS38"/>
<dbReference type="KEGG" id="nev:NTE_02283"/>
<dbReference type="RefSeq" id="WP_148700930.1">
    <property type="nucleotide sequence ID" value="NZ_CP007174.1"/>
</dbReference>
<dbReference type="eggNOG" id="arCOG01185">
    <property type="taxonomic scope" value="Archaea"/>
</dbReference>
<dbReference type="Proteomes" id="UP000028194">
    <property type="component" value="Chromosome"/>
</dbReference>
<accession>A0A075MS38</accession>
<dbReference type="SUPFAM" id="SSF56112">
    <property type="entry name" value="Protein kinase-like (PK-like)"/>
    <property type="match status" value="1"/>
</dbReference>
<keyword evidence="2" id="KW-1185">Reference proteome</keyword>
<dbReference type="InterPro" id="IPR011009">
    <property type="entry name" value="Kinase-like_dom_sf"/>
</dbReference>
<dbReference type="EMBL" id="CP007174">
    <property type="protein sequence ID" value="AIF84336.1"/>
    <property type="molecule type" value="Genomic_DNA"/>
</dbReference>